<evidence type="ECO:0000313" key="3">
    <source>
        <dbReference type="Proteomes" id="UP000184330"/>
    </source>
</evidence>
<dbReference type="EMBL" id="FJOG01000001">
    <property type="protein sequence ID" value="CZR50648.1"/>
    <property type="molecule type" value="Genomic_DNA"/>
</dbReference>
<dbReference type="SUPFAM" id="SSF55961">
    <property type="entry name" value="Bet v1-like"/>
    <property type="match status" value="1"/>
</dbReference>
<accession>A0A1L7WD42</accession>
<gene>
    <name evidence="2" type="ORF">PAC_00522</name>
</gene>
<dbReference type="Proteomes" id="UP000184330">
    <property type="component" value="Unassembled WGS sequence"/>
</dbReference>
<evidence type="ECO:0000256" key="1">
    <source>
        <dbReference type="SAM" id="Phobius"/>
    </source>
</evidence>
<protein>
    <submittedName>
        <fullName evidence="2">Uncharacterized protein</fullName>
    </submittedName>
</protein>
<dbReference type="AlphaFoldDB" id="A0A1L7WD42"/>
<keyword evidence="1" id="KW-1133">Transmembrane helix</keyword>
<evidence type="ECO:0000313" key="2">
    <source>
        <dbReference type="EMBL" id="CZR50648.1"/>
    </source>
</evidence>
<organism evidence="2 3">
    <name type="scientific">Phialocephala subalpina</name>
    <dbReference type="NCBI Taxonomy" id="576137"/>
    <lineage>
        <taxon>Eukaryota</taxon>
        <taxon>Fungi</taxon>
        <taxon>Dikarya</taxon>
        <taxon>Ascomycota</taxon>
        <taxon>Pezizomycotina</taxon>
        <taxon>Leotiomycetes</taxon>
        <taxon>Helotiales</taxon>
        <taxon>Mollisiaceae</taxon>
        <taxon>Phialocephala</taxon>
        <taxon>Phialocephala fortinii species complex</taxon>
    </lineage>
</organism>
<sequence length="201" mass="22719">MTTRTVYVSAAIAFVIISLLFLIVIVQSSVDEHQIIATPNIPRGSGVLTAFASTQVKGNVDEVFAVIKNYNGYSDWSPYSNYKWNDVDENGVPHVGSTGSFKLNIVDFPERVVPVRLTMLDHESRRVADMSTTYPKWLLFSERVQEVVPIEGKPGFCEYRTWQTLEGIGAYYLLLTAREDLSESQQKCATELKAFVEQRKR</sequence>
<keyword evidence="1" id="KW-0472">Membrane</keyword>
<keyword evidence="1" id="KW-0812">Transmembrane</keyword>
<dbReference type="OrthoDB" id="509124at2759"/>
<reference evidence="2 3" key="1">
    <citation type="submission" date="2016-03" db="EMBL/GenBank/DDBJ databases">
        <authorList>
            <person name="Ploux O."/>
        </authorList>
    </citation>
    <scope>NUCLEOTIDE SEQUENCE [LARGE SCALE GENOMIC DNA]</scope>
    <source>
        <strain evidence="2 3">UAMH 11012</strain>
    </source>
</reference>
<keyword evidence="3" id="KW-1185">Reference proteome</keyword>
<proteinExistence type="predicted"/>
<feature type="transmembrane region" description="Helical" evidence="1">
    <location>
        <begin position="6"/>
        <end position="26"/>
    </location>
</feature>
<name>A0A1L7WD42_9HELO</name>